<accession>A0ABV9Z645</accession>
<evidence type="ECO:0000313" key="1">
    <source>
        <dbReference type="EMBL" id="MFC5136991.1"/>
    </source>
</evidence>
<dbReference type="Proteomes" id="UP001596175">
    <property type="component" value="Unassembled WGS sequence"/>
</dbReference>
<dbReference type="RefSeq" id="WP_378019212.1">
    <property type="nucleotide sequence ID" value="NZ_JBHSKG010000001.1"/>
</dbReference>
<name>A0ABV9Z645_9PSEU</name>
<dbReference type="EMBL" id="JBHSKG010000001">
    <property type="protein sequence ID" value="MFC5136991.1"/>
    <property type="molecule type" value="Genomic_DNA"/>
</dbReference>
<gene>
    <name evidence="1" type="ORF">ACFPK1_01990</name>
</gene>
<evidence type="ECO:0000313" key="2">
    <source>
        <dbReference type="Proteomes" id="UP001596175"/>
    </source>
</evidence>
<reference evidence="2" key="1">
    <citation type="journal article" date="2019" name="Int. J. Syst. Evol. Microbiol.">
        <title>The Global Catalogue of Microorganisms (GCM) 10K type strain sequencing project: providing services to taxonomists for standard genome sequencing and annotation.</title>
        <authorList>
            <consortium name="The Broad Institute Genomics Platform"/>
            <consortium name="The Broad Institute Genome Sequencing Center for Infectious Disease"/>
            <person name="Wu L."/>
            <person name="Ma J."/>
        </authorList>
    </citation>
    <scope>NUCLEOTIDE SEQUENCE [LARGE SCALE GENOMIC DNA]</scope>
    <source>
        <strain evidence="2">XZYJ18</strain>
    </source>
</reference>
<proteinExistence type="predicted"/>
<organism evidence="1 2">
    <name type="scientific">Actinomycetospora rhizophila</name>
    <dbReference type="NCBI Taxonomy" id="1416876"/>
    <lineage>
        <taxon>Bacteria</taxon>
        <taxon>Bacillati</taxon>
        <taxon>Actinomycetota</taxon>
        <taxon>Actinomycetes</taxon>
        <taxon>Pseudonocardiales</taxon>
        <taxon>Pseudonocardiaceae</taxon>
        <taxon>Actinomycetospora</taxon>
    </lineage>
</organism>
<sequence length="636" mass="70012">MVAVWKWERQSPTYGNYGNANQWTLNAGLDSLARETAQNSNDARRSTEPAELVYTLIRLTGERRRRFEEAMGWDQLEPHLRSMGSAAAGAVTAGQIQANLEIMRNAPALTLLRIADYGCRGLGGPELTVGDPADYGDFIKLCRLDLFSGKDEGAGGSFGLGKAVYWRFSRIQTVIFNSSLPAVAGDRPRTRLFGVNQGVVHRVGTQGYQGRGCFGDLDDAGNVVSSWDDERLADDLYLGRHDPRPGTSALLVGFHDPDQPEKLLRGNELAELHDLAKELRNGIEENFWPLLTRGGLRVRIEVDDGEQLLEERVDPEETFTELVRALRRFDAGDVDQHLGDPYSVVVRDVPVEISRRRTGDKHPKFGHTAKLVVTISDTQKDTLENQVCLFRRPEMVVQKLPRTFEGTTYHAFLVAGAAMRPGDPPQDDVRADDFLRFSEPPAHDRWVPGRGASQANLSAHYVAPWLPNLRAIEKNVMAALVGLFGSTMGDTAKPPRAVVKNLDFLRGSAGPGGAGTTSKKPDVDIKAWEVEDGRWHITFEVRARNRAEGWSMRPSLALVGLDGSHQLVPWEHLESLTTDASVADGILQVPRIGRGRSTTVRLRASSTRELLVPAGETGIDVVLRETGPLATAQVTT</sequence>
<protein>
    <submittedName>
        <fullName evidence="1">Uncharacterized protein</fullName>
    </submittedName>
</protein>
<comment type="caution">
    <text evidence="1">The sequence shown here is derived from an EMBL/GenBank/DDBJ whole genome shotgun (WGS) entry which is preliminary data.</text>
</comment>
<keyword evidence="2" id="KW-1185">Reference proteome</keyword>